<sequence length="531" mass="56239">MTWKVTQVTPVPPVTPATDQPALAEATLRLHETDNVVIAMGDLAPGSYALPTGGTLQVTDAVPRGHKLAVAPVAQGEPVRKYGQVIGFASEPITPGQHVHTHNTAFQMFEREYDFGVDARPTEYVPENALATFQGIVRPDGRVATRNYIGILTTVNCSATAAKLIAERFKYDVLDDFPNVDGVVSLTHSTGCGMAGPGSEGFEVLRRTLTGYANHPNFAGFLVLGLGCEVNQVASLVEHWNIPEHKITVPMTIQELGGTRKTVAEGIARIREMLPEVNAVTRQTVPASELILAMECGGSDGYSGITANPALGAAADLLVAHGGTAVFGETPEIYGAEHLLARRAVSTEVGEKLIRRIHWWEDYTAKHSGSMDNNPSPGNKAGGLTTILEKSLGAAAKGGTTNLADVVEFAEQITAKGLVFMDTPGYDPVNATGMVAGGAQVLCFTTGRGSAFGCKPTPSLKLATNSDVYQRMTDDMDVNCGVIADGEASVAEVGRQIFDRVLATASGEKTKSEELGYGDEEFVPWQLGAVM</sequence>
<dbReference type="AlphaFoldDB" id="A0A1H1WGF0"/>
<proteinExistence type="inferred from homology"/>
<dbReference type="GO" id="GO:0016787">
    <property type="term" value="F:hydrolase activity"/>
    <property type="evidence" value="ECO:0007669"/>
    <property type="project" value="UniProtKB-KW"/>
</dbReference>
<dbReference type="Proteomes" id="UP000198983">
    <property type="component" value="Chromosome I"/>
</dbReference>
<dbReference type="InterPro" id="IPR013974">
    <property type="entry name" value="SAF"/>
</dbReference>
<dbReference type="Pfam" id="PF08666">
    <property type="entry name" value="SAF"/>
    <property type="match status" value="1"/>
</dbReference>
<dbReference type="SMART" id="SM00858">
    <property type="entry name" value="SAF"/>
    <property type="match status" value="1"/>
</dbReference>
<gene>
    <name evidence="4" type="ORF">SAMN04489717_4513</name>
</gene>
<dbReference type="Pfam" id="PF04295">
    <property type="entry name" value="GD_AH_second"/>
    <property type="match status" value="1"/>
</dbReference>
<evidence type="ECO:0000313" key="5">
    <source>
        <dbReference type="Proteomes" id="UP000198983"/>
    </source>
</evidence>
<name>A0A1H1WGF0_9ACTN</name>
<keyword evidence="5" id="KW-1185">Reference proteome</keyword>
<dbReference type="PANTHER" id="PTHR30536">
    <property type="entry name" value="ALTRONATE/GALACTARATE DEHYDRATASE"/>
    <property type="match status" value="1"/>
</dbReference>
<dbReference type="InterPro" id="IPR052172">
    <property type="entry name" value="UxaA_altronate/galactarate_dh"/>
</dbReference>
<dbReference type="Gene3D" id="2.30.130.110">
    <property type="match status" value="1"/>
</dbReference>
<evidence type="ECO:0000259" key="3">
    <source>
        <dbReference type="SMART" id="SM00858"/>
    </source>
</evidence>
<dbReference type="OrthoDB" id="9804574at2"/>
<evidence type="ECO:0000256" key="2">
    <source>
        <dbReference type="ARBA" id="ARBA00023239"/>
    </source>
</evidence>
<dbReference type="GO" id="GO:0016829">
    <property type="term" value="F:lyase activity"/>
    <property type="evidence" value="ECO:0007669"/>
    <property type="project" value="UniProtKB-KW"/>
</dbReference>
<dbReference type="EMBL" id="LT629732">
    <property type="protein sequence ID" value="SDS96357.1"/>
    <property type="molecule type" value="Genomic_DNA"/>
</dbReference>
<keyword evidence="4" id="KW-0378">Hydrolase</keyword>
<feature type="domain" description="SAF" evidence="3">
    <location>
        <begin position="34"/>
        <end position="105"/>
    </location>
</feature>
<dbReference type="PANTHER" id="PTHR30536:SF5">
    <property type="entry name" value="ALTRONATE DEHYDRATASE"/>
    <property type="match status" value="1"/>
</dbReference>
<comment type="similarity">
    <text evidence="1">Belongs to the UxaA family.</text>
</comment>
<dbReference type="Pfam" id="PF20629">
    <property type="entry name" value="GD_AH_C"/>
    <property type="match status" value="1"/>
</dbReference>
<reference evidence="4 5" key="1">
    <citation type="submission" date="2016-10" db="EMBL/GenBank/DDBJ databases">
        <authorList>
            <person name="de Groot N.N."/>
        </authorList>
    </citation>
    <scope>NUCLEOTIDE SEQUENCE [LARGE SCALE GENOMIC DNA]</scope>
    <source>
        <strain evidence="4 5">DSM 22024</strain>
    </source>
</reference>
<dbReference type="STRING" id="117157.SAMN04489717_4513"/>
<organism evidence="4 5">
    <name type="scientific">Actinopolymorpha singaporensis</name>
    <dbReference type="NCBI Taxonomy" id="117157"/>
    <lineage>
        <taxon>Bacteria</taxon>
        <taxon>Bacillati</taxon>
        <taxon>Actinomycetota</taxon>
        <taxon>Actinomycetes</taxon>
        <taxon>Propionibacteriales</taxon>
        <taxon>Actinopolymorphaceae</taxon>
        <taxon>Actinopolymorpha</taxon>
    </lineage>
</organism>
<dbReference type="GO" id="GO:0019698">
    <property type="term" value="P:D-galacturonate catabolic process"/>
    <property type="evidence" value="ECO:0007669"/>
    <property type="project" value="TreeGrafter"/>
</dbReference>
<accession>A0A1H1WGF0</accession>
<evidence type="ECO:0000313" key="4">
    <source>
        <dbReference type="EMBL" id="SDS96357.1"/>
    </source>
</evidence>
<keyword evidence="2" id="KW-0456">Lyase</keyword>
<dbReference type="CDD" id="cd11613">
    <property type="entry name" value="SAF_AH_GD"/>
    <property type="match status" value="1"/>
</dbReference>
<protein>
    <submittedName>
        <fullName evidence="4">Altronate hydrolase</fullName>
    </submittedName>
</protein>
<dbReference type="InterPro" id="IPR044144">
    <property type="entry name" value="SAF_UxaA/GarD"/>
</dbReference>
<dbReference type="InterPro" id="IPR048332">
    <property type="entry name" value="GD_AH_C"/>
</dbReference>
<dbReference type="InterPro" id="IPR007392">
    <property type="entry name" value="GD_AH_second"/>
</dbReference>
<evidence type="ECO:0000256" key="1">
    <source>
        <dbReference type="ARBA" id="ARBA00010986"/>
    </source>
</evidence>